<protein>
    <recommendedName>
        <fullName evidence="10">Prokaryotic-type class I peptide chain release factors domain-containing protein</fullName>
    </recommendedName>
</protein>
<evidence type="ECO:0000313" key="8">
    <source>
        <dbReference type="EMBL" id="GFH60467.1"/>
    </source>
</evidence>
<dbReference type="GO" id="GO:0005739">
    <property type="term" value="C:mitochondrion"/>
    <property type="evidence" value="ECO:0007669"/>
    <property type="project" value="UniProtKB-SubCell"/>
</dbReference>
<proteinExistence type="inferred from homology"/>
<dbReference type="PANTHER" id="PTHR46203">
    <property type="entry name" value="PROBABLE PEPTIDE CHAIN RELEASE FACTOR C12ORF65"/>
    <property type="match status" value="1"/>
</dbReference>
<evidence type="ECO:0000259" key="7">
    <source>
        <dbReference type="Pfam" id="PF04457"/>
    </source>
</evidence>
<feature type="compositionally biased region" description="Basic residues" evidence="5">
    <location>
        <begin position="458"/>
        <end position="484"/>
    </location>
</feature>
<evidence type="ECO:0000256" key="2">
    <source>
        <dbReference type="ARBA" id="ARBA00010835"/>
    </source>
</evidence>
<dbReference type="InterPro" id="IPR000352">
    <property type="entry name" value="Pep_chain_release_fac_I"/>
</dbReference>
<dbReference type="Proteomes" id="UP001054902">
    <property type="component" value="Unassembled WGS sequence"/>
</dbReference>
<evidence type="ECO:0000256" key="5">
    <source>
        <dbReference type="SAM" id="MobiDB-lite"/>
    </source>
</evidence>
<feature type="region of interest" description="Disordered" evidence="5">
    <location>
        <begin position="370"/>
        <end position="390"/>
    </location>
</feature>
<name>A0AAD3HE27_9STRA</name>
<dbReference type="SUPFAM" id="SSF75620">
    <property type="entry name" value="Release factor"/>
    <property type="match status" value="1"/>
</dbReference>
<dbReference type="Pfam" id="PF04457">
    <property type="entry name" value="MJ1316"/>
    <property type="match status" value="1"/>
</dbReference>
<dbReference type="EMBL" id="BLLK01000069">
    <property type="protein sequence ID" value="GFH60467.1"/>
    <property type="molecule type" value="Genomic_DNA"/>
</dbReference>
<dbReference type="PANTHER" id="PTHR46203:SF1">
    <property type="entry name" value="MITOCHONDRIAL TRANSLATION RELEASE FACTOR IN RESCUE"/>
    <property type="match status" value="1"/>
</dbReference>
<keyword evidence="9" id="KW-1185">Reference proteome</keyword>
<dbReference type="InterPro" id="IPR040459">
    <property type="entry name" value="MJ1316"/>
</dbReference>
<evidence type="ECO:0000256" key="4">
    <source>
        <dbReference type="ARBA" id="ARBA00023128"/>
    </source>
</evidence>
<dbReference type="InterPro" id="IPR045853">
    <property type="entry name" value="Pep_chain_release_fac_I_sf"/>
</dbReference>
<keyword evidence="3" id="KW-0809">Transit peptide</keyword>
<evidence type="ECO:0000313" key="9">
    <source>
        <dbReference type="Proteomes" id="UP001054902"/>
    </source>
</evidence>
<feature type="domain" description="Prokaryotic-type class I peptide chain release factors" evidence="6">
    <location>
        <begin position="385"/>
        <end position="483"/>
    </location>
</feature>
<evidence type="ECO:0000256" key="3">
    <source>
        <dbReference type="ARBA" id="ARBA00022946"/>
    </source>
</evidence>
<comment type="subcellular location">
    <subcellularLocation>
        <location evidence="1">Mitochondrion</location>
    </subcellularLocation>
</comment>
<comment type="caution">
    <text evidence="8">The sequence shown here is derived from an EMBL/GenBank/DDBJ whole genome shotgun (WGS) entry which is preliminary data.</text>
</comment>
<reference evidence="8 9" key="1">
    <citation type="journal article" date="2021" name="Sci. Rep.">
        <title>The genome of the diatom Chaetoceros tenuissimus carries an ancient integrated fragment of an extant virus.</title>
        <authorList>
            <person name="Hongo Y."/>
            <person name="Kimura K."/>
            <person name="Takaki Y."/>
            <person name="Yoshida Y."/>
            <person name="Baba S."/>
            <person name="Kobayashi G."/>
            <person name="Nagasaki K."/>
            <person name="Hano T."/>
            <person name="Tomaru Y."/>
        </authorList>
    </citation>
    <scope>NUCLEOTIDE SEQUENCE [LARGE SCALE GENOMIC DNA]</scope>
    <source>
        <strain evidence="8 9">NIES-3715</strain>
    </source>
</reference>
<evidence type="ECO:0008006" key="10">
    <source>
        <dbReference type="Google" id="ProtNLM"/>
    </source>
</evidence>
<dbReference type="AlphaFoldDB" id="A0AAD3HE27"/>
<evidence type="ECO:0000259" key="6">
    <source>
        <dbReference type="Pfam" id="PF00472"/>
    </source>
</evidence>
<feature type="domain" description="MJ1316 RNA cyclic group end recognition" evidence="7">
    <location>
        <begin position="149"/>
        <end position="222"/>
    </location>
</feature>
<gene>
    <name evidence="8" type="ORF">CTEN210_16943</name>
</gene>
<accession>A0AAD3HE27</accession>
<dbReference type="GO" id="GO:0003747">
    <property type="term" value="F:translation release factor activity"/>
    <property type="evidence" value="ECO:0007669"/>
    <property type="project" value="InterPro"/>
</dbReference>
<organism evidence="8 9">
    <name type="scientific">Chaetoceros tenuissimus</name>
    <dbReference type="NCBI Taxonomy" id="426638"/>
    <lineage>
        <taxon>Eukaryota</taxon>
        <taxon>Sar</taxon>
        <taxon>Stramenopiles</taxon>
        <taxon>Ochrophyta</taxon>
        <taxon>Bacillariophyta</taxon>
        <taxon>Coscinodiscophyceae</taxon>
        <taxon>Chaetocerotophycidae</taxon>
        <taxon>Chaetocerotales</taxon>
        <taxon>Chaetocerotaceae</taxon>
        <taxon>Chaetoceros</taxon>
    </lineage>
</organism>
<dbReference type="Pfam" id="PF00472">
    <property type="entry name" value="RF-1"/>
    <property type="match status" value="1"/>
</dbReference>
<sequence length="495" mass="56976">MVAMSKILWSISAMYRIRGAAAFTLQTRSSTSFLFAIKQNRAITKEINPTLLHRNDRSLATTRLFSGSSHDELQKENLYMEWSIEDDIYLYQNMNESLPKLAAKLGRGLRGVESRMQKLKNVNSQVYKRLFVGDNGLSESENDSSQKLTPALEVMRRIKWDYTLDPADFSVDYFDRVDETIHTSPFGAPNESVKGKEEMFVFAIPEHRIMAIKYKEKVVWDKQKRIDKVFGSMNGKGETIDMVIETYDEWLQKEKEIEAYNKQRQVEMGTKIRSILGDVLFMALKDISTNLQTKAKAGLMEPQDVDDYVQEAIVLFRRARSISTEEFSDMPQTDVEALDLFSSLVALLPDDDLREAILNKVYKQVISLDPSRRKGSNRGDDQLPELDEDELTETFVRGSGAGGQKINKTSNAVLLVHEPTQIKIQCQDTRSLQQNRKIARKRMKLKLDEYYNGSQSKTQKKIAKKVNKKQKAKSRNKARQRKKKEGQEQSNEMYE</sequence>
<keyword evidence="4" id="KW-0496">Mitochondrion</keyword>
<feature type="region of interest" description="Disordered" evidence="5">
    <location>
        <begin position="450"/>
        <end position="495"/>
    </location>
</feature>
<evidence type="ECO:0000256" key="1">
    <source>
        <dbReference type="ARBA" id="ARBA00004173"/>
    </source>
</evidence>
<comment type="similarity">
    <text evidence="2">Belongs to the prokaryotic/mitochondrial release factor family.</text>
</comment>
<dbReference type="InterPro" id="IPR052405">
    <property type="entry name" value="Mito_Transl_Release_Factor"/>
</dbReference>
<dbReference type="Gene3D" id="3.30.160.20">
    <property type="match status" value="1"/>
</dbReference>